<organism evidence="3 4">
    <name type="scientific">Accipiter nisus</name>
    <name type="common">Eurasian sparrowhawk</name>
    <dbReference type="NCBI Taxonomy" id="211598"/>
    <lineage>
        <taxon>Eukaryota</taxon>
        <taxon>Metazoa</taxon>
        <taxon>Chordata</taxon>
        <taxon>Craniata</taxon>
        <taxon>Vertebrata</taxon>
        <taxon>Euteleostomi</taxon>
        <taxon>Archelosauria</taxon>
        <taxon>Archosauria</taxon>
        <taxon>Dinosauria</taxon>
        <taxon>Saurischia</taxon>
        <taxon>Theropoda</taxon>
        <taxon>Coelurosauria</taxon>
        <taxon>Aves</taxon>
        <taxon>Neognathae</taxon>
        <taxon>Neoaves</taxon>
        <taxon>Telluraves</taxon>
        <taxon>Accipitrimorphae</taxon>
        <taxon>Accipitriformes</taxon>
        <taxon>Accipitridae</taxon>
        <taxon>Accipitrinae</taxon>
        <taxon>Accipiter</taxon>
    </lineage>
</organism>
<evidence type="ECO:0000256" key="2">
    <source>
        <dbReference type="SAM" id="MobiDB-lite"/>
    </source>
</evidence>
<name>A0A8B9MNH9_9AVES</name>
<dbReference type="Pfam" id="PF06625">
    <property type="entry name" value="DUF1151"/>
    <property type="match status" value="1"/>
</dbReference>
<dbReference type="Proteomes" id="UP000694541">
    <property type="component" value="Unplaced"/>
</dbReference>
<evidence type="ECO:0000313" key="4">
    <source>
        <dbReference type="Proteomes" id="UP000694541"/>
    </source>
</evidence>
<feature type="region of interest" description="Disordered" evidence="2">
    <location>
        <begin position="14"/>
        <end position="72"/>
    </location>
</feature>
<dbReference type="PANTHER" id="PTHR16768">
    <property type="entry name" value="DOWN REGULATED IN RENAL CARCINOMA 1/TU3A"/>
    <property type="match status" value="1"/>
</dbReference>
<keyword evidence="4" id="KW-1185">Reference proteome</keyword>
<dbReference type="Ensembl" id="ENSANIT00000011279.1">
    <property type="protein sequence ID" value="ENSANIP00000010896.1"/>
    <property type="gene ID" value="ENSANIG00000007383.1"/>
</dbReference>
<evidence type="ECO:0000313" key="3">
    <source>
        <dbReference type="Ensembl" id="ENSANIP00000010896.1"/>
    </source>
</evidence>
<reference evidence="3" key="1">
    <citation type="submission" date="2025-08" db="UniProtKB">
        <authorList>
            <consortium name="Ensembl"/>
        </authorList>
    </citation>
    <scope>IDENTIFICATION</scope>
</reference>
<keyword evidence="1" id="KW-0175">Coiled coil</keyword>
<feature type="region of interest" description="Disordered" evidence="2">
    <location>
        <begin position="146"/>
        <end position="185"/>
    </location>
</feature>
<proteinExistence type="predicted"/>
<evidence type="ECO:0000256" key="1">
    <source>
        <dbReference type="ARBA" id="ARBA00023054"/>
    </source>
</evidence>
<protein>
    <submittedName>
        <fullName evidence="3">Uncharacterized protein</fullName>
    </submittedName>
</protein>
<feature type="compositionally biased region" description="Polar residues" evidence="2">
    <location>
        <begin position="38"/>
        <end position="51"/>
    </location>
</feature>
<dbReference type="InterPro" id="IPR009533">
    <property type="entry name" value="FAM107"/>
</dbReference>
<reference evidence="3" key="2">
    <citation type="submission" date="2025-09" db="UniProtKB">
        <authorList>
            <consortium name="Ensembl"/>
        </authorList>
    </citation>
    <scope>IDENTIFICATION</scope>
</reference>
<accession>A0A8B9MNH9</accession>
<dbReference type="AlphaFoldDB" id="A0A8B9MNH9"/>
<dbReference type="PANTHER" id="PTHR16768:SF1">
    <property type="entry name" value="PROTEIN FAM107B"/>
    <property type="match status" value="1"/>
</dbReference>
<sequence length="205" mass="22909">MAFADRSGAAVTVTITGGAHRENSRVRWSQHPAHVSASLASQGVGSRTASTEDMGLFQSKRGDDKAPRSSVVLEGDRSDVLSLDMATDGHGGLIQPRKVPNPVRESQSHRELHRELLFSHSRGILPRHRAELPRVLESRRLRQLREELQGPPSDLEQQLRKRHQRLEEHEREAAAGPDPGPRPEFLLVRDSLRKMKLAEPGAWQT</sequence>